<proteinExistence type="predicted"/>
<evidence type="ECO:0000256" key="1">
    <source>
        <dbReference type="ARBA" id="ARBA00022723"/>
    </source>
</evidence>
<evidence type="ECO:0000256" key="5">
    <source>
        <dbReference type="PROSITE-ProRule" id="PRU00047"/>
    </source>
</evidence>
<feature type="domain" description="CCHC-type" evidence="6">
    <location>
        <begin position="78"/>
        <end position="91"/>
    </location>
</feature>
<dbReference type="PROSITE" id="PS50158">
    <property type="entry name" value="ZF_CCHC"/>
    <property type="match status" value="4"/>
</dbReference>
<accession>A0A8X6T9W4</accession>
<name>A0A8X6T9W4_NEPPI</name>
<keyword evidence="2" id="KW-0677">Repeat</keyword>
<keyword evidence="1" id="KW-0479">Metal-binding</keyword>
<dbReference type="GO" id="GO:0003676">
    <property type="term" value="F:nucleic acid binding"/>
    <property type="evidence" value="ECO:0007669"/>
    <property type="project" value="InterPro"/>
</dbReference>
<evidence type="ECO:0000256" key="3">
    <source>
        <dbReference type="ARBA" id="ARBA00022771"/>
    </source>
</evidence>
<dbReference type="SMART" id="SM00343">
    <property type="entry name" value="ZnF_C2HC"/>
    <property type="match status" value="4"/>
</dbReference>
<gene>
    <name evidence="7" type="ORF">NPIL_543791</name>
</gene>
<dbReference type="PANTHER" id="PTHR47103">
    <property type="entry name" value="DNA-BINDING PROTEIN"/>
    <property type="match status" value="1"/>
</dbReference>
<feature type="domain" description="CCHC-type" evidence="6">
    <location>
        <begin position="57"/>
        <end position="71"/>
    </location>
</feature>
<dbReference type="SUPFAM" id="SSF57756">
    <property type="entry name" value="Retrovirus zinc finger-like domains"/>
    <property type="match status" value="2"/>
</dbReference>
<dbReference type="EMBL" id="BMAW01052377">
    <property type="protein sequence ID" value="GFS85485.1"/>
    <property type="molecule type" value="Genomic_DNA"/>
</dbReference>
<evidence type="ECO:0000259" key="6">
    <source>
        <dbReference type="PROSITE" id="PS50158"/>
    </source>
</evidence>
<dbReference type="AlphaFoldDB" id="A0A8X6T9W4"/>
<sequence>MLRKCYKCHKLGHFARYCSSGGGYRGDFRSSSRVSFYNCGRSGHFARKCRVSYKTFYTCGKAGHISRECNQDDRKVNCYQCGKSGHLSRDCLEKEIIENATHVAIPATLADISLLVKMLQKMIVPFATVITKKDTLLTIAVQTDLMKYFSPG</sequence>
<comment type="caution">
    <text evidence="7">The sequence shown here is derived from an EMBL/GenBank/DDBJ whole genome shotgun (WGS) entry which is preliminary data.</text>
</comment>
<evidence type="ECO:0000256" key="2">
    <source>
        <dbReference type="ARBA" id="ARBA00022737"/>
    </source>
</evidence>
<dbReference type="Gene3D" id="4.10.60.10">
    <property type="entry name" value="Zinc finger, CCHC-type"/>
    <property type="match status" value="2"/>
</dbReference>
<dbReference type="PANTHER" id="PTHR47103:SF8">
    <property type="entry name" value="DNA-BINDING PROTEIN"/>
    <property type="match status" value="1"/>
</dbReference>
<keyword evidence="4" id="KW-0862">Zinc</keyword>
<reference evidence="7" key="1">
    <citation type="submission" date="2020-08" db="EMBL/GenBank/DDBJ databases">
        <title>Multicomponent nature underlies the extraordinary mechanical properties of spider dragline silk.</title>
        <authorList>
            <person name="Kono N."/>
            <person name="Nakamura H."/>
            <person name="Mori M."/>
            <person name="Yoshida Y."/>
            <person name="Ohtoshi R."/>
            <person name="Malay A.D."/>
            <person name="Moran D.A.P."/>
            <person name="Tomita M."/>
            <person name="Numata K."/>
            <person name="Arakawa K."/>
        </authorList>
    </citation>
    <scope>NUCLEOTIDE SEQUENCE</scope>
</reference>
<dbReference type="GO" id="GO:0008270">
    <property type="term" value="F:zinc ion binding"/>
    <property type="evidence" value="ECO:0007669"/>
    <property type="project" value="UniProtKB-KW"/>
</dbReference>
<dbReference type="OrthoDB" id="6509069at2759"/>
<keyword evidence="8" id="KW-1185">Reference proteome</keyword>
<dbReference type="InterPro" id="IPR001878">
    <property type="entry name" value="Znf_CCHC"/>
</dbReference>
<evidence type="ECO:0000313" key="7">
    <source>
        <dbReference type="EMBL" id="GFS85485.1"/>
    </source>
</evidence>
<feature type="domain" description="CCHC-type" evidence="6">
    <location>
        <begin position="37"/>
        <end position="50"/>
    </location>
</feature>
<dbReference type="Pfam" id="PF00098">
    <property type="entry name" value="zf-CCHC"/>
    <property type="match status" value="4"/>
</dbReference>
<dbReference type="InterPro" id="IPR036875">
    <property type="entry name" value="Znf_CCHC_sf"/>
</dbReference>
<evidence type="ECO:0000313" key="8">
    <source>
        <dbReference type="Proteomes" id="UP000887013"/>
    </source>
</evidence>
<feature type="domain" description="CCHC-type" evidence="6">
    <location>
        <begin position="3"/>
        <end position="18"/>
    </location>
</feature>
<dbReference type="Proteomes" id="UP000887013">
    <property type="component" value="Unassembled WGS sequence"/>
</dbReference>
<keyword evidence="3 5" id="KW-0863">Zinc-finger</keyword>
<evidence type="ECO:0000256" key="4">
    <source>
        <dbReference type="ARBA" id="ARBA00022833"/>
    </source>
</evidence>
<organism evidence="7 8">
    <name type="scientific">Nephila pilipes</name>
    <name type="common">Giant wood spider</name>
    <name type="synonym">Nephila maculata</name>
    <dbReference type="NCBI Taxonomy" id="299642"/>
    <lineage>
        <taxon>Eukaryota</taxon>
        <taxon>Metazoa</taxon>
        <taxon>Ecdysozoa</taxon>
        <taxon>Arthropoda</taxon>
        <taxon>Chelicerata</taxon>
        <taxon>Arachnida</taxon>
        <taxon>Araneae</taxon>
        <taxon>Araneomorphae</taxon>
        <taxon>Entelegynae</taxon>
        <taxon>Araneoidea</taxon>
        <taxon>Nephilidae</taxon>
        <taxon>Nephila</taxon>
    </lineage>
</organism>
<protein>
    <recommendedName>
        <fullName evidence="6">CCHC-type domain-containing protein</fullName>
    </recommendedName>
</protein>